<proteinExistence type="predicted"/>
<dbReference type="EMBL" id="JBEZFP010000080">
    <property type="protein sequence ID" value="MEU8137138.1"/>
    <property type="molecule type" value="Genomic_DNA"/>
</dbReference>
<dbReference type="Gene3D" id="3.60.40.10">
    <property type="entry name" value="PPM-type phosphatase domain"/>
    <property type="match status" value="1"/>
</dbReference>
<dbReference type="Gene3D" id="3.30.450.40">
    <property type="match status" value="1"/>
</dbReference>
<dbReference type="SMART" id="SM00065">
    <property type="entry name" value="GAF"/>
    <property type="match status" value="1"/>
</dbReference>
<reference evidence="4 5" key="1">
    <citation type="submission" date="2024-06" db="EMBL/GenBank/DDBJ databases">
        <title>The Natural Products Discovery Center: Release of the First 8490 Sequenced Strains for Exploring Actinobacteria Biosynthetic Diversity.</title>
        <authorList>
            <person name="Kalkreuter E."/>
            <person name="Kautsar S.A."/>
            <person name="Yang D."/>
            <person name="Bader C.D."/>
            <person name="Teijaro C.N."/>
            <person name="Fluegel L."/>
            <person name="Davis C.M."/>
            <person name="Simpson J.R."/>
            <person name="Lauterbach L."/>
            <person name="Steele A.D."/>
            <person name="Gui C."/>
            <person name="Meng S."/>
            <person name="Li G."/>
            <person name="Viehrig K."/>
            <person name="Ye F."/>
            <person name="Su P."/>
            <person name="Kiefer A.F."/>
            <person name="Nichols A."/>
            <person name="Cepeda A.J."/>
            <person name="Yan W."/>
            <person name="Fan B."/>
            <person name="Jiang Y."/>
            <person name="Adhikari A."/>
            <person name="Zheng C.-J."/>
            <person name="Schuster L."/>
            <person name="Cowan T.M."/>
            <person name="Smanski M.J."/>
            <person name="Chevrette M.G."/>
            <person name="De Carvalho L.P.S."/>
            <person name="Shen B."/>
        </authorList>
    </citation>
    <scope>NUCLEOTIDE SEQUENCE [LARGE SCALE GENOMIC DNA]</scope>
    <source>
        <strain evidence="4 5">NPDC048946</strain>
    </source>
</reference>
<evidence type="ECO:0000313" key="5">
    <source>
        <dbReference type="Proteomes" id="UP001551482"/>
    </source>
</evidence>
<accession>A0ABV3DN22</accession>
<evidence type="ECO:0000313" key="4">
    <source>
        <dbReference type="EMBL" id="MEU8137138.1"/>
    </source>
</evidence>
<keyword evidence="5" id="KW-1185">Reference proteome</keyword>
<name>A0ABV3DN22_9ACTN</name>
<dbReference type="InterPro" id="IPR003594">
    <property type="entry name" value="HATPase_dom"/>
</dbReference>
<dbReference type="Pfam" id="PF07228">
    <property type="entry name" value="SpoIIE"/>
    <property type="match status" value="1"/>
</dbReference>
<dbReference type="SUPFAM" id="SSF55781">
    <property type="entry name" value="GAF domain-like"/>
    <property type="match status" value="1"/>
</dbReference>
<comment type="caution">
    <text evidence="4">The sequence shown here is derived from an EMBL/GenBank/DDBJ whole genome shotgun (WGS) entry which is preliminary data.</text>
</comment>
<dbReference type="InterPro" id="IPR036457">
    <property type="entry name" value="PPM-type-like_dom_sf"/>
</dbReference>
<dbReference type="InterPro" id="IPR003018">
    <property type="entry name" value="GAF"/>
</dbReference>
<dbReference type="PANTHER" id="PTHR43156:SF2">
    <property type="entry name" value="STAGE II SPORULATION PROTEIN E"/>
    <property type="match status" value="1"/>
</dbReference>
<evidence type="ECO:0000259" key="3">
    <source>
        <dbReference type="SMART" id="SM00331"/>
    </source>
</evidence>
<dbReference type="Pfam" id="PF13185">
    <property type="entry name" value="GAF_2"/>
    <property type="match status" value="1"/>
</dbReference>
<dbReference type="RefSeq" id="WP_358358590.1">
    <property type="nucleotide sequence ID" value="NZ_JBEZFP010000080.1"/>
</dbReference>
<dbReference type="InterPro" id="IPR001932">
    <property type="entry name" value="PPM-type_phosphatase-like_dom"/>
</dbReference>
<dbReference type="InterPro" id="IPR029016">
    <property type="entry name" value="GAF-like_dom_sf"/>
</dbReference>
<evidence type="ECO:0000256" key="1">
    <source>
        <dbReference type="ARBA" id="ARBA00022801"/>
    </source>
</evidence>
<dbReference type="SUPFAM" id="SSF55874">
    <property type="entry name" value="ATPase domain of HSP90 chaperone/DNA topoisomerase II/histidine kinase"/>
    <property type="match status" value="1"/>
</dbReference>
<dbReference type="InterPro" id="IPR036890">
    <property type="entry name" value="HATPase_C_sf"/>
</dbReference>
<evidence type="ECO:0000259" key="2">
    <source>
        <dbReference type="SMART" id="SM00065"/>
    </source>
</evidence>
<gene>
    <name evidence="4" type="ORF">AB0C36_26930</name>
</gene>
<dbReference type="Gene3D" id="3.30.565.10">
    <property type="entry name" value="Histidine kinase-like ATPase, C-terminal domain"/>
    <property type="match status" value="1"/>
</dbReference>
<dbReference type="PANTHER" id="PTHR43156">
    <property type="entry name" value="STAGE II SPORULATION PROTEIN E-RELATED"/>
    <property type="match status" value="1"/>
</dbReference>
<feature type="domain" description="GAF" evidence="2">
    <location>
        <begin position="120"/>
        <end position="308"/>
    </location>
</feature>
<organism evidence="4 5">
    <name type="scientific">Streptodolium elevatio</name>
    <dbReference type="NCBI Taxonomy" id="3157996"/>
    <lineage>
        <taxon>Bacteria</taxon>
        <taxon>Bacillati</taxon>
        <taxon>Actinomycetota</taxon>
        <taxon>Actinomycetes</taxon>
        <taxon>Kitasatosporales</taxon>
        <taxon>Streptomycetaceae</taxon>
        <taxon>Streptodolium</taxon>
    </lineage>
</organism>
<dbReference type="Proteomes" id="UP001551482">
    <property type="component" value="Unassembled WGS sequence"/>
</dbReference>
<dbReference type="Pfam" id="PF13581">
    <property type="entry name" value="HATPase_c_2"/>
    <property type="match status" value="1"/>
</dbReference>
<dbReference type="SUPFAM" id="SSF81606">
    <property type="entry name" value="PP2C-like"/>
    <property type="match status" value="1"/>
</dbReference>
<keyword evidence="1" id="KW-0378">Hydrolase</keyword>
<feature type="domain" description="PPM-type phosphatase" evidence="3">
    <location>
        <begin position="329"/>
        <end position="550"/>
    </location>
</feature>
<protein>
    <submittedName>
        <fullName evidence="4">SpoIIE family protein phosphatase</fullName>
    </submittedName>
</protein>
<dbReference type="CDD" id="cd16936">
    <property type="entry name" value="HATPase_RsbW-like"/>
    <property type="match status" value="1"/>
</dbReference>
<dbReference type="SMART" id="SM00331">
    <property type="entry name" value="PP2C_SIG"/>
    <property type="match status" value="1"/>
</dbReference>
<sequence>MGSPGGTGTGEVPFLVDGVEAAAVVLGADGTVAWSTPAARRLLAGLDFADGLRAALVAGTGATRAGSATFRAASGTGASLDFRYAAQPLAGNADEHGWLVLLLPRERAAEWEAAQERTQRYTRLAHQAAASIGASLDLVQTTRSLVEVLVPDLADLASVDLAEPVLHGDEPGVIDTTAPKLRRVAVAPSGEAEWPSEVAGIGDLLPEFADSNLLRPVAEGAAVAVSDMAVLAEALGLDGPGLRSIIPEGAHSMLAIPLFARGLVLGAVTLWRTGTERNFDDEDADLLAEIASRAAIGVDNARRYTREHRTAVALQRSLLPRPVTRTAAAETAGTYLPSEGEAGVGGDWFDVLALSSLRTGFVVGDVVGHGLGATAAMGRLRTAVQTLADLDLEPDELLSHLDDLVLSYWPEHDPDDPTSELAAQGATFLYAVYDPVARRCSIASAGHPPPVVLRPGKAPELVDVPPGPPLGVGGMPFEAVDIDLPEGSVLAFFTDGLVERRGVDVGDNMDLLCDVLAENRDRPLEVIGPEVVARLTPARDDDIALLLARTRAIPAAAVAEWELPADPSVVSRARELTSRQLREWGLEELAFTTELVVSELVTNAIRYAGAPVGLRLVRDEILVCEVSDPSNTQPRLRRAVATDEGGRGLFLVAQLTTRWGSRYRRSGKTIWTEQGVEVPSTAALLNAFDVDW</sequence>
<dbReference type="InterPro" id="IPR052016">
    <property type="entry name" value="Bact_Sigma-Reg"/>
</dbReference>